<evidence type="ECO:0000256" key="1">
    <source>
        <dbReference type="SAM" id="MobiDB-lite"/>
    </source>
</evidence>
<feature type="compositionally biased region" description="Polar residues" evidence="1">
    <location>
        <begin position="111"/>
        <end position="121"/>
    </location>
</feature>
<dbReference type="Proteomes" id="UP001152795">
    <property type="component" value="Unassembled WGS sequence"/>
</dbReference>
<reference evidence="2" key="1">
    <citation type="submission" date="2020-04" db="EMBL/GenBank/DDBJ databases">
        <authorList>
            <person name="Alioto T."/>
            <person name="Alioto T."/>
            <person name="Gomez Garrido J."/>
        </authorList>
    </citation>
    <scope>NUCLEOTIDE SEQUENCE</scope>
    <source>
        <strain evidence="2">A484AB</strain>
    </source>
</reference>
<evidence type="ECO:0000313" key="2">
    <source>
        <dbReference type="EMBL" id="CAB4003713.1"/>
    </source>
</evidence>
<proteinExistence type="predicted"/>
<evidence type="ECO:0000313" key="3">
    <source>
        <dbReference type="Proteomes" id="UP001152795"/>
    </source>
</evidence>
<comment type="caution">
    <text evidence="2">The sequence shown here is derived from an EMBL/GenBank/DDBJ whole genome shotgun (WGS) entry which is preliminary data.</text>
</comment>
<organism evidence="2 3">
    <name type="scientific">Paramuricea clavata</name>
    <name type="common">Red gorgonian</name>
    <name type="synonym">Violescent sea-whip</name>
    <dbReference type="NCBI Taxonomy" id="317549"/>
    <lineage>
        <taxon>Eukaryota</taxon>
        <taxon>Metazoa</taxon>
        <taxon>Cnidaria</taxon>
        <taxon>Anthozoa</taxon>
        <taxon>Octocorallia</taxon>
        <taxon>Malacalcyonacea</taxon>
        <taxon>Plexauridae</taxon>
        <taxon>Paramuricea</taxon>
    </lineage>
</organism>
<feature type="region of interest" description="Disordered" evidence="1">
    <location>
        <begin position="15"/>
        <end position="36"/>
    </location>
</feature>
<dbReference type="AlphaFoldDB" id="A0A6S7HJY0"/>
<protein>
    <submittedName>
        <fullName evidence="2">Uncharacterized protein</fullName>
    </submittedName>
</protein>
<accession>A0A6S7HJY0</accession>
<feature type="region of interest" description="Disordered" evidence="1">
    <location>
        <begin position="100"/>
        <end position="124"/>
    </location>
</feature>
<name>A0A6S7HJY0_PARCT</name>
<sequence>MSIIESKFASFFKRPGRGQGSVSAPAAKRSKSGHKKTTMGICLRCFNSGKEKFWLTRGNPSSLKKHLETTHKGERTSLGDAVSEDSPAAVEAMKAYRKLTSVRTDEGNKSGGSESHVSKSQVMDKLDEDLDTGYVTYV</sequence>
<dbReference type="EMBL" id="CACRXK020004704">
    <property type="protein sequence ID" value="CAB4003713.1"/>
    <property type="molecule type" value="Genomic_DNA"/>
</dbReference>
<keyword evidence="3" id="KW-1185">Reference proteome</keyword>
<gene>
    <name evidence="2" type="ORF">PACLA_8A039651</name>
</gene>